<evidence type="ECO:0000259" key="2">
    <source>
        <dbReference type="Pfam" id="PF02272"/>
    </source>
</evidence>
<dbReference type="Proteomes" id="UP000186156">
    <property type="component" value="Unassembled WGS sequence"/>
</dbReference>
<dbReference type="Gene3D" id="3.90.1640.10">
    <property type="entry name" value="inorganic pyrophosphatase (n-terminal core)"/>
    <property type="match status" value="1"/>
</dbReference>
<protein>
    <submittedName>
        <fullName evidence="3">Phosphoesterase RecJ domain-containing protein</fullName>
    </submittedName>
</protein>
<dbReference type="PANTHER" id="PTHR47618">
    <property type="entry name" value="BIFUNCTIONAL OLIGORIBONUCLEASE AND PAP PHOSPHATASE NRNA"/>
    <property type="match status" value="1"/>
</dbReference>
<evidence type="ECO:0000259" key="1">
    <source>
        <dbReference type="Pfam" id="PF01368"/>
    </source>
</evidence>
<feature type="domain" description="DHHA1" evidence="2">
    <location>
        <begin position="246"/>
        <end position="325"/>
    </location>
</feature>
<accession>A0A1N7MVA2</accession>
<sequence length="339" mass="36642">MTSWQPEPRDGEAIARAAQALLSRDDWLIVTHERPDGDALGSALAVAHMLEALGKRYAMAAGEPLPPRFRFLPMYARIQPLEAFGDRQFQHVVAVDCADEQRFAPVAQLIAAQPFVVNIDHHQTNPRYGQVACVDPLAAATCEVLYHVARALGVTLSVDLAKCLYTGILTDTGGFSYPNTTREVHQIAAELLASGVQPYDIAEPALEARTLEQMRLLQVALRDMTLAPDGRYAFLLVSQEMLASCNASEDDVEGLVGFARSVETVEVGVLLRERPDGLIKASLRSKRRVDVASIAQQFGGGGHARAAGCVLEGTLEEAKRAVEAAVIAALKEVDEACKS</sequence>
<evidence type="ECO:0000313" key="3">
    <source>
        <dbReference type="EMBL" id="SIS89938.1"/>
    </source>
</evidence>
<organism evidence="3 4">
    <name type="scientific">Alicyclobacillus vulcanalis</name>
    <dbReference type="NCBI Taxonomy" id="252246"/>
    <lineage>
        <taxon>Bacteria</taxon>
        <taxon>Bacillati</taxon>
        <taxon>Bacillota</taxon>
        <taxon>Bacilli</taxon>
        <taxon>Bacillales</taxon>
        <taxon>Alicyclobacillaceae</taxon>
        <taxon>Alicyclobacillus</taxon>
    </lineage>
</organism>
<dbReference type="InterPro" id="IPR051319">
    <property type="entry name" value="Oligoribo/pAp-PDE_c-di-AMP_PDE"/>
</dbReference>
<dbReference type="InterPro" id="IPR001667">
    <property type="entry name" value="DDH_dom"/>
</dbReference>
<name>A0A1N7MVA2_9BACL</name>
<dbReference type="OrthoDB" id="9803668at2"/>
<dbReference type="PANTHER" id="PTHR47618:SF1">
    <property type="entry name" value="BIFUNCTIONAL OLIGORIBONUCLEASE AND PAP PHOSPHATASE NRNA"/>
    <property type="match status" value="1"/>
</dbReference>
<keyword evidence="4" id="KW-1185">Reference proteome</keyword>
<dbReference type="GO" id="GO:0003676">
    <property type="term" value="F:nucleic acid binding"/>
    <property type="evidence" value="ECO:0007669"/>
    <property type="project" value="InterPro"/>
</dbReference>
<dbReference type="Gene3D" id="3.10.310.30">
    <property type="match status" value="1"/>
</dbReference>
<dbReference type="RefSeq" id="WP_076347089.1">
    <property type="nucleotide sequence ID" value="NZ_FTOO01000006.1"/>
</dbReference>
<feature type="domain" description="DDH" evidence="1">
    <location>
        <begin position="28"/>
        <end position="168"/>
    </location>
</feature>
<dbReference type="Pfam" id="PF01368">
    <property type="entry name" value="DHH"/>
    <property type="match status" value="1"/>
</dbReference>
<gene>
    <name evidence="3" type="ORF">SAMN05421799_106144</name>
</gene>
<dbReference type="InterPro" id="IPR038763">
    <property type="entry name" value="DHH_sf"/>
</dbReference>
<dbReference type="InterPro" id="IPR003156">
    <property type="entry name" value="DHHA1_dom"/>
</dbReference>
<reference evidence="4" key="1">
    <citation type="submission" date="2017-01" db="EMBL/GenBank/DDBJ databases">
        <authorList>
            <person name="Varghese N."/>
            <person name="Submissions S."/>
        </authorList>
    </citation>
    <scope>NUCLEOTIDE SEQUENCE [LARGE SCALE GENOMIC DNA]</scope>
    <source>
        <strain evidence="4">DSM 16176</strain>
    </source>
</reference>
<dbReference type="STRING" id="252246.SAMN05421799_106144"/>
<dbReference type="EMBL" id="FTOO01000006">
    <property type="protein sequence ID" value="SIS89938.1"/>
    <property type="molecule type" value="Genomic_DNA"/>
</dbReference>
<evidence type="ECO:0000313" key="4">
    <source>
        <dbReference type="Proteomes" id="UP000186156"/>
    </source>
</evidence>
<dbReference type="AlphaFoldDB" id="A0A1N7MVA2"/>
<dbReference type="SUPFAM" id="SSF64182">
    <property type="entry name" value="DHH phosphoesterases"/>
    <property type="match status" value="1"/>
</dbReference>
<proteinExistence type="predicted"/>
<dbReference type="Pfam" id="PF02272">
    <property type="entry name" value="DHHA1"/>
    <property type="match status" value="1"/>
</dbReference>